<keyword evidence="5 10" id="KW-0375">Hydrogen ion transport</keyword>
<comment type="function">
    <text evidence="1 10">Produces ATP from ADP in the presence of a proton gradient across the membrane. The gamma chain is believed to be important in regulating ATPase activity and the flow of protons through the CF(0) complex.</text>
</comment>
<dbReference type="GO" id="GO:0046933">
    <property type="term" value="F:proton-transporting ATP synthase activity, rotational mechanism"/>
    <property type="evidence" value="ECO:0007669"/>
    <property type="project" value="UniProtKB-UniRule"/>
</dbReference>
<evidence type="ECO:0000256" key="9">
    <source>
        <dbReference type="ARBA" id="ARBA00023310"/>
    </source>
</evidence>
<evidence type="ECO:0000256" key="8">
    <source>
        <dbReference type="ARBA" id="ARBA00023196"/>
    </source>
</evidence>
<comment type="caution">
    <text evidence="11">The sequence shown here is derived from an EMBL/GenBank/DDBJ whole genome shotgun (WGS) entry which is preliminary data.</text>
</comment>
<evidence type="ECO:0000256" key="7">
    <source>
        <dbReference type="ARBA" id="ARBA00023136"/>
    </source>
</evidence>
<evidence type="ECO:0000256" key="4">
    <source>
        <dbReference type="ARBA" id="ARBA00022448"/>
    </source>
</evidence>
<sequence length="294" mass="32140">MATAREIHRHMKSVGNIGKITKAMKMVAAARLRRAQERAAASRPYAIKIKEVLSSVVSDPSILAGLSAKKHPLLQHRDVKKVGYLVLASDKGLAGAYSSNALKKAVAEISECEHDVVIITSGRKARDFFQRRGYKVLSSHFGYSDRPSYANAVEIAQDAIKQFADEHFDELHIVFTLFKTALSQIPTSDKILPVEPPVKEKGKASASFIFEPDEDETLQVLAPKYLETVVYAALVQSAASELGSRMTAMSSATDNAGKLVQNLELSYNKARQASITRELNEIVGGVEALKQAQN</sequence>
<dbReference type="GO" id="GO:0042777">
    <property type="term" value="P:proton motive force-driven plasma membrane ATP synthesis"/>
    <property type="evidence" value="ECO:0007669"/>
    <property type="project" value="UniProtKB-UniRule"/>
</dbReference>
<keyword evidence="8 10" id="KW-0139">CF(1)</keyword>
<keyword evidence="10" id="KW-1003">Cell membrane</keyword>
<dbReference type="SUPFAM" id="SSF52943">
    <property type="entry name" value="ATP synthase (F1-ATPase), gamma subunit"/>
    <property type="match status" value="1"/>
</dbReference>
<evidence type="ECO:0000256" key="1">
    <source>
        <dbReference type="ARBA" id="ARBA00003456"/>
    </source>
</evidence>
<dbReference type="NCBIfam" id="TIGR01146">
    <property type="entry name" value="ATPsyn_F1gamma"/>
    <property type="match status" value="1"/>
</dbReference>
<dbReference type="Gene3D" id="3.40.1380.10">
    <property type="match status" value="1"/>
</dbReference>
<dbReference type="GO" id="GO:0005524">
    <property type="term" value="F:ATP binding"/>
    <property type="evidence" value="ECO:0007669"/>
    <property type="project" value="UniProtKB-UniRule"/>
</dbReference>
<dbReference type="GO" id="GO:0005886">
    <property type="term" value="C:plasma membrane"/>
    <property type="evidence" value="ECO:0007669"/>
    <property type="project" value="UniProtKB-SubCell"/>
</dbReference>
<keyword evidence="4 10" id="KW-0813">Transport</keyword>
<comment type="subunit">
    <text evidence="10">F-type ATPases have 2 components, CF(1) - the catalytic core - and CF(0) - the membrane proton channel. CF(1) has five subunits: alpha(3), beta(3), gamma(1), delta(1), epsilon(1). CF(0) has three main subunits: a, b and c.</text>
</comment>
<evidence type="ECO:0000256" key="2">
    <source>
        <dbReference type="ARBA" id="ARBA00004170"/>
    </source>
</evidence>
<comment type="subcellular location">
    <subcellularLocation>
        <location evidence="10">Cell membrane</location>
        <topology evidence="10">Peripheral membrane protein</topology>
    </subcellularLocation>
    <subcellularLocation>
        <location evidence="2">Membrane</location>
        <topology evidence="2">Peripheral membrane protein</topology>
    </subcellularLocation>
</comment>
<dbReference type="Pfam" id="PF00231">
    <property type="entry name" value="ATP-synt"/>
    <property type="match status" value="1"/>
</dbReference>
<dbReference type="STRING" id="626940.BHW43_00525"/>
<dbReference type="RefSeq" id="WP_021719233.1">
    <property type="nucleotide sequence ID" value="NZ_CAMQNL010000061.1"/>
</dbReference>
<name>A0A1Q6RAL5_9FIRM</name>
<evidence type="ECO:0000256" key="6">
    <source>
        <dbReference type="ARBA" id="ARBA00023065"/>
    </source>
</evidence>
<reference evidence="11 12" key="1">
    <citation type="journal article" date="2016" name="Nat. Biotechnol.">
        <title>Measurement of bacterial replication rates in microbial communities.</title>
        <authorList>
            <person name="Brown C.T."/>
            <person name="Olm M.R."/>
            <person name="Thomas B.C."/>
            <person name="Banfield J.F."/>
        </authorList>
    </citation>
    <scope>NUCLEOTIDE SEQUENCE [LARGE SCALE GENOMIC DNA]</scope>
    <source>
        <strain evidence="11">46_33</strain>
    </source>
</reference>
<comment type="similarity">
    <text evidence="3 10">Belongs to the ATPase gamma chain family.</text>
</comment>
<dbReference type="Gene3D" id="1.10.287.80">
    <property type="entry name" value="ATP synthase, gamma subunit, helix hairpin domain"/>
    <property type="match status" value="2"/>
</dbReference>
<dbReference type="InterPro" id="IPR035968">
    <property type="entry name" value="ATP_synth_F1_ATPase_gsu"/>
</dbReference>
<evidence type="ECO:0000256" key="3">
    <source>
        <dbReference type="ARBA" id="ARBA00007681"/>
    </source>
</evidence>
<dbReference type="Proteomes" id="UP000186777">
    <property type="component" value="Unassembled WGS sequence"/>
</dbReference>
<proteinExistence type="inferred from homology"/>
<dbReference type="HAMAP" id="MF_00815">
    <property type="entry name" value="ATP_synth_gamma_bact"/>
    <property type="match status" value="1"/>
</dbReference>
<evidence type="ECO:0000256" key="5">
    <source>
        <dbReference type="ARBA" id="ARBA00022781"/>
    </source>
</evidence>
<organism evidence="11 12">
    <name type="scientific">Phascolarctobacterium succinatutens</name>
    <dbReference type="NCBI Taxonomy" id="626940"/>
    <lineage>
        <taxon>Bacteria</taxon>
        <taxon>Bacillati</taxon>
        <taxon>Bacillota</taxon>
        <taxon>Negativicutes</taxon>
        <taxon>Acidaminococcales</taxon>
        <taxon>Acidaminococcaceae</taxon>
        <taxon>Phascolarctobacterium</taxon>
    </lineage>
</organism>
<evidence type="ECO:0000313" key="12">
    <source>
        <dbReference type="Proteomes" id="UP000186777"/>
    </source>
</evidence>
<dbReference type="PRINTS" id="PR00126">
    <property type="entry name" value="ATPASEGAMMA"/>
</dbReference>
<evidence type="ECO:0000256" key="10">
    <source>
        <dbReference type="HAMAP-Rule" id="MF_00815"/>
    </source>
</evidence>
<dbReference type="EMBL" id="MNTG01000001">
    <property type="protein sequence ID" value="OLA39414.1"/>
    <property type="molecule type" value="Genomic_DNA"/>
</dbReference>
<dbReference type="GO" id="GO:0045259">
    <property type="term" value="C:proton-transporting ATP synthase complex"/>
    <property type="evidence" value="ECO:0007669"/>
    <property type="project" value="UniProtKB-KW"/>
</dbReference>
<keyword evidence="9 10" id="KW-0066">ATP synthesis</keyword>
<evidence type="ECO:0000313" key="11">
    <source>
        <dbReference type="EMBL" id="OLA39414.1"/>
    </source>
</evidence>
<protein>
    <recommendedName>
        <fullName evidence="10">ATP synthase gamma chain</fullName>
    </recommendedName>
    <alternativeName>
        <fullName evidence="10">ATP synthase F1 sector gamma subunit</fullName>
    </alternativeName>
    <alternativeName>
        <fullName evidence="10">F-ATPase gamma subunit</fullName>
    </alternativeName>
</protein>
<keyword evidence="7 10" id="KW-0472">Membrane</keyword>
<gene>
    <name evidence="10" type="primary">atpG</name>
    <name evidence="11" type="ORF">BHW43_00525</name>
</gene>
<dbReference type="PANTHER" id="PTHR11693">
    <property type="entry name" value="ATP SYNTHASE GAMMA CHAIN"/>
    <property type="match status" value="1"/>
</dbReference>
<dbReference type="AlphaFoldDB" id="A0A1Q6RAL5"/>
<accession>A0A1Q6RAL5</accession>
<keyword evidence="6 10" id="KW-0406">Ion transport</keyword>
<dbReference type="PANTHER" id="PTHR11693:SF22">
    <property type="entry name" value="ATP SYNTHASE SUBUNIT GAMMA, MITOCHONDRIAL"/>
    <property type="match status" value="1"/>
</dbReference>
<dbReference type="InterPro" id="IPR000131">
    <property type="entry name" value="ATP_synth_F1_gsu"/>
</dbReference>
<dbReference type="CDD" id="cd12151">
    <property type="entry name" value="F1-ATPase_gamma"/>
    <property type="match status" value="1"/>
</dbReference>